<keyword evidence="4" id="KW-1185">Reference proteome</keyword>
<evidence type="ECO:0000256" key="1">
    <source>
        <dbReference type="SAM" id="SignalP"/>
    </source>
</evidence>
<dbReference type="Proteomes" id="UP000032900">
    <property type="component" value="Unassembled WGS sequence"/>
</dbReference>
<accession>A0A0E9M2G0</accession>
<name>A0A0E9M2G0_9BACT</name>
<sequence length="1718" mass="191980">MKKLTQILMVTYSLMLLSSLNLNAQVDQTFWFVAPETTRNHAKTPGILRITAFENAAVVKISQPANSDFHPITITVPANSQEKVEFHDYGQNIKAFNNVGNWVSNQNIEPPRRADNSLIYEQMLWSIENGTMDAVRWNNALVLDNDWTGFPTNNSNPVVASPDQIPILNKGLLIESTNGANIAVYYEVANPRNPERFNLKGRNALGKEFLIPSQNRYYNLGAMAKAREKVDIVATENNTTITINFDRNIHHFVGKPTAGNSFSITLDRGQTFSLRSNSQLREHHLGGIFVQSDQNIAVTISDDSIIESENHHHYDLVGDQLIPITITGTRYIAMHPSFGTKHQDQYENSGNTSVSNLVFIWPVGDPTVIRINGEAVKDGGGDKLFSRGEFHVENISDNGIFIETNQPVIVYQVSSYKYELGSAVLPALECTGSKQVSFARIYNANFFIQILTKNKNILDNNGQNNFEAYYQQGNSTVDVTNELFSTSTASSAGWTLMENTHFVGEEQWYSFVKYFPQDIGFPTGVPITVKFKESAGSDAIYDDELFHLSVLDANGASMSFGYFSSYNSVAISGPSALCIGKDVELRTNGIMADWYHAPNDVEPFETGKNLIYVTEPGEYWVEIPNSSCQSSDPVIIDYIIPDFDLGADTTVCPGEPVDLGIEELEYPAEYSWFVNDVLVPDNQTFEYSFVTEPNNTYHIILNAKTNVDGIECEHADTIVVTTGPEPFITLDAEEEVCAGSELRTAFFDFLTYEWVFPDGTISNDTYIFPVDEGTYTLTVSTADGCTLTQDIDVTIHDLPVVDINDDAVCPGDIGEFNIGPNSHTSILWFNGATTQSIQLQDTEEEYVWVEVTDNNGCINRDTASFTIHNLEVFDFSTIYICPEQQDFEIEINDNFFNYEWSFKTDHESSNPAIEITDDSNLNPWASYHVLTVTTSDPTVIPDPVAGRYYVKAQDQINNCPVEGFFDLVVTPVPKFEFKVPEFVQDSKICEGDTIKIEFNDPHGRDFDGYEWSFVPEDGSPEVHNLSTNPWIEATIAGTYILLAKMENGCNARDSVPIKTVPAPELAISDQEACPGETIELQLDAYVSNYNDELSPDAYEWLKAPAGMEITDQYQVIDTSPIYIVDNETKHGSYRLTVFNGMGCFASAFANASSYDTPNIEIEDDTICLGQDYLLSIPENLASIDGQYSWYLEGEPALPWYLNEDLSVSPSEAGIYSYYLIFETNDGCITSGTMTLTVLPSPTLDLPPSGEICKGETISITAEDSYESYVWNGVAGDHSFQVNTSGNISLVVTDENGCTTSATTALTIRDLPNVSIANAEACPDEIISLSVEFDPEVYNIMWTLPNGRTIRNTNTIETVEGTYSVMVADDLGCAGRDDATVSWLEFPWVYFSPGNNLIDMCPFQLPVEIEADGDFPTWDEIHWHDGEFENERRRTANLSDTVNVIRVKNTDGCWSRASQSVLLALPTLYEVGRNVEGCEPTDGIPFVEKLDAGVYTIYEDSTEEPIEVPISTYHWYTVNEAGVDTLGTDQTLLAKESGQYVIEIFDGCWMHRDTFNIDLYPTPSIAGIDSTIYRQVTVFAEGGTEPYSYTLNDQAPQNEKTFKNLENGEYTVYVIDNHGCEASTHFLFESNMDITVPNFFTPNGDGYNDTWVIEGIEKLPESIIYIYDRYGKLLKKYGSNDPVWNGEYLNQAVPSDDYWYVIHLLPVNKYIRGHFTLKR</sequence>
<dbReference type="NCBIfam" id="TIGR04131">
    <property type="entry name" value="Bac_Flav_CTERM"/>
    <property type="match status" value="1"/>
</dbReference>
<dbReference type="Pfam" id="PF17517">
    <property type="entry name" value="IgGFc_binding"/>
    <property type="match status" value="1"/>
</dbReference>
<reference evidence="3 4" key="1">
    <citation type="journal article" date="2015" name="Microbes Environ.">
        <title>Distribution and evolution of nitrogen fixation genes in the phylum bacteroidetes.</title>
        <authorList>
            <person name="Inoue J."/>
            <person name="Oshima K."/>
            <person name="Suda W."/>
            <person name="Sakamoto M."/>
            <person name="Iino T."/>
            <person name="Noda S."/>
            <person name="Hongoh Y."/>
            <person name="Hattori M."/>
            <person name="Ohkuma M."/>
        </authorList>
    </citation>
    <scope>NUCLEOTIDE SEQUENCE [LARGE SCALE GENOMIC DNA]</scope>
    <source>
        <strain evidence="3">JCM 15548</strain>
    </source>
</reference>
<dbReference type="PANTHER" id="PTHR46534:SF1">
    <property type="entry name" value="IGGFC-BINDING PROTEIN N-TERMINAL DOMAIN-CONTAINING PROTEIN"/>
    <property type="match status" value="1"/>
</dbReference>
<dbReference type="InterPro" id="IPR013783">
    <property type="entry name" value="Ig-like_fold"/>
</dbReference>
<organism evidence="3 4">
    <name type="scientific">Geofilum rubicundum JCM 15548</name>
    <dbReference type="NCBI Taxonomy" id="1236989"/>
    <lineage>
        <taxon>Bacteria</taxon>
        <taxon>Pseudomonadati</taxon>
        <taxon>Bacteroidota</taxon>
        <taxon>Bacteroidia</taxon>
        <taxon>Marinilabiliales</taxon>
        <taxon>Marinilabiliaceae</taxon>
        <taxon>Geofilum</taxon>
    </lineage>
</organism>
<dbReference type="RefSeq" id="WP_062127974.1">
    <property type="nucleotide sequence ID" value="NZ_BAZW01000058.1"/>
</dbReference>
<dbReference type="Pfam" id="PF13585">
    <property type="entry name" value="CHU_C"/>
    <property type="match status" value="1"/>
</dbReference>
<evidence type="ECO:0000313" key="4">
    <source>
        <dbReference type="Proteomes" id="UP000032900"/>
    </source>
</evidence>
<dbReference type="STRING" id="1236989.JCM15548_14094"/>
<evidence type="ECO:0000313" key="3">
    <source>
        <dbReference type="EMBL" id="GAO31704.1"/>
    </source>
</evidence>
<dbReference type="EMBL" id="BAZW01000058">
    <property type="protein sequence ID" value="GAO31704.1"/>
    <property type="molecule type" value="Genomic_DNA"/>
</dbReference>
<proteinExistence type="predicted"/>
<protein>
    <recommendedName>
        <fullName evidence="2">IgGFc-binding protein N-terminal domain-containing protein</fullName>
    </recommendedName>
</protein>
<comment type="caution">
    <text evidence="3">The sequence shown here is derived from an EMBL/GenBank/DDBJ whole genome shotgun (WGS) entry which is preliminary data.</text>
</comment>
<keyword evidence="1" id="KW-0732">Signal</keyword>
<feature type="chain" id="PRO_5002428582" description="IgGFc-binding protein N-terminal domain-containing protein" evidence="1">
    <location>
        <begin position="25"/>
        <end position="1718"/>
    </location>
</feature>
<feature type="domain" description="IgGFc-binding protein N-terminal" evidence="2">
    <location>
        <begin position="203"/>
        <end position="475"/>
    </location>
</feature>
<dbReference type="OrthoDB" id="1108781at2"/>
<dbReference type="InterPro" id="IPR035234">
    <property type="entry name" value="IgGFc-bd_N"/>
</dbReference>
<dbReference type="PANTHER" id="PTHR46534">
    <property type="entry name" value="IGGFC_BINDING DOMAIN-CONTAINING PROTEIN"/>
    <property type="match status" value="1"/>
</dbReference>
<dbReference type="InterPro" id="IPR026341">
    <property type="entry name" value="T9SS_type_B"/>
</dbReference>
<dbReference type="Gene3D" id="2.60.40.740">
    <property type="match status" value="1"/>
</dbReference>
<evidence type="ECO:0000259" key="2">
    <source>
        <dbReference type="Pfam" id="PF17517"/>
    </source>
</evidence>
<dbReference type="Gene3D" id="2.60.40.10">
    <property type="entry name" value="Immunoglobulins"/>
    <property type="match status" value="1"/>
</dbReference>
<feature type="signal peptide" evidence="1">
    <location>
        <begin position="1"/>
        <end position="24"/>
    </location>
</feature>
<gene>
    <name evidence="3" type="ORF">JCM15548_14094</name>
</gene>